<comment type="caution">
    <text evidence="2">The sequence shown here is derived from an EMBL/GenBank/DDBJ whole genome shotgun (WGS) entry which is preliminary data.</text>
</comment>
<name>A0A4Y8WPW1_9PORP</name>
<dbReference type="RefSeq" id="WP_134849621.1">
    <property type="nucleotide sequence ID" value="NZ_CP197400.1"/>
</dbReference>
<evidence type="ECO:0000313" key="3">
    <source>
        <dbReference type="Proteomes" id="UP000297225"/>
    </source>
</evidence>
<reference evidence="2 3" key="1">
    <citation type="submission" date="2019-03" db="EMBL/GenBank/DDBJ databases">
        <title>Porphyromonas levii Isolated from the Uterus of Dairy Cows.</title>
        <authorList>
            <person name="Francis A.M."/>
        </authorList>
    </citation>
    <scope>NUCLEOTIDE SEQUENCE [LARGE SCALE GENOMIC DNA]</scope>
    <source>
        <strain evidence="2 3">AF5678</strain>
    </source>
</reference>
<accession>A0A4Y8WPW1</accession>
<proteinExistence type="predicted"/>
<dbReference type="EMBL" id="SPNC01000055">
    <property type="protein sequence ID" value="TFH95323.1"/>
    <property type="molecule type" value="Genomic_DNA"/>
</dbReference>
<sequence length="88" mass="10550">MGSFILFILLLPLLLLLYFAFVYRRSLLGIYRMREQYKEAQRQAEEGQERRERVRKQTEPEQSSVERIKDASIDLDGGEYVDYEEVKE</sequence>
<protein>
    <submittedName>
        <fullName evidence="2">DUF4834 family protein</fullName>
    </submittedName>
</protein>
<feature type="compositionally biased region" description="Basic and acidic residues" evidence="1">
    <location>
        <begin position="41"/>
        <end position="72"/>
    </location>
</feature>
<dbReference type="Proteomes" id="UP000297225">
    <property type="component" value="Unassembled WGS sequence"/>
</dbReference>
<feature type="region of interest" description="Disordered" evidence="1">
    <location>
        <begin position="41"/>
        <end position="73"/>
    </location>
</feature>
<evidence type="ECO:0000256" key="1">
    <source>
        <dbReference type="SAM" id="MobiDB-lite"/>
    </source>
</evidence>
<dbReference type="InterPro" id="IPR032272">
    <property type="entry name" value="DUF4834"/>
</dbReference>
<dbReference type="STRING" id="1122973.GCA_000379925_01217"/>
<dbReference type="Pfam" id="PF16118">
    <property type="entry name" value="DUF4834"/>
    <property type="match status" value="1"/>
</dbReference>
<gene>
    <name evidence="2" type="ORF">E4P47_04750</name>
</gene>
<dbReference type="OrthoDB" id="10000634at2"/>
<organism evidence="2 3">
    <name type="scientific">Porphyromonas levii</name>
    <dbReference type="NCBI Taxonomy" id="28114"/>
    <lineage>
        <taxon>Bacteria</taxon>
        <taxon>Pseudomonadati</taxon>
        <taxon>Bacteroidota</taxon>
        <taxon>Bacteroidia</taxon>
        <taxon>Bacteroidales</taxon>
        <taxon>Porphyromonadaceae</taxon>
        <taxon>Porphyromonas</taxon>
    </lineage>
</organism>
<keyword evidence="3" id="KW-1185">Reference proteome</keyword>
<evidence type="ECO:0000313" key="2">
    <source>
        <dbReference type="EMBL" id="TFH95323.1"/>
    </source>
</evidence>
<dbReference type="AlphaFoldDB" id="A0A4Y8WPW1"/>